<protein>
    <submittedName>
        <fullName evidence="2">Uncharacterized protein</fullName>
    </submittedName>
</protein>
<evidence type="ECO:0000256" key="1">
    <source>
        <dbReference type="SAM" id="MobiDB-lite"/>
    </source>
</evidence>
<evidence type="ECO:0000313" key="2">
    <source>
        <dbReference type="EMBL" id="RVW46515.1"/>
    </source>
</evidence>
<evidence type="ECO:0000313" key="3">
    <source>
        <dbReference type="Proteomes" id="UP000288805"/>
    </source>
</evidence>
<organism evidence="2 3">
    <name type="scientific">Vitis vinifera</name>
    <name type="common">Grape</name>
    <dbReference type="NCBI Taxonomy" id="29760"/>
    <lineage>
        <taxon>Eukaryota</taxon>
        <taxon>Viridiplantae</taxon>
        <taxon>Streptophyta</taxon>
        <taxon>Embryophyta</taxon>
        <taxon>Tracheophyta</taxon>
        <taxon>Spermatophyta</taxon>
        <taxon>Magnoliopsida</taxon>
        <taxon>eudicotyledons</taxon>
        <taxon>Gunneridae</taxon>
        <taxon>Pentapetalae</taxon>
        <taxon>rosids</taxon>
        <taxon>Vitales</taxon>
        <taxon>Vitaceae</taxon>
        <taxon>Viteae</taxon>
        <taxon>Vitis</taxon>
    </lineage>
</organism>
<accession>A0A438EFR5</accession>
<feature type="region of interest" description="Disordered" evidence="1">
    <location>
        <begin position="105"/>
        <end position="128"/>
    </location>
</feature>
<comment type="caution">
    <text evidence="2">The sequence shown here is derived from an EMBL/GenBank/DDBJ whole genome shotgun (WGS) entry which is preliminary data.</text>
</comment>
<sequence>MPRTNCSNFKKRVQVQKVFGVLGDGIFISKLDSWGNAIENGLKKDKPGKCRKRANPSPSACFHMRIKDIQDLFQWLAFDSTCVYSVLAYFQLNFMKNLERRTVHLHEARNTEEKNPSEETRKRRPSTY</sequence>
<dbReference type="EMBL" id="QGNW01001302">
    <property type="protein sequence ID" value="RVW46515.1"/>
    <property type="molecule type" value="Genomic_DNA"/>
</dbReference>
<gene>
    <name evidence="2" type="ORF">CK203_067415</name>
</gene>
<dbReference type="Proteomes" id="UP000288805">
    <property type="component" value="Unassembled WGS sequence"/>
</dbReference>
<proteinExistence type="predicted"/>
<reference evidence="2 3" key="1">
    <citation type="journal article" date="2018" name="PLoS Genet.">
        <title>Population sequencing reveals clonal diversity and ancestral inbreeding in the grapevine cultivar Chardonnay.</title>
        <authorList>
            <person name="Roach M.J."/>
            <person name="Johnson D.L."/>
            <person name="Bohlmann J."/>
            <person name="van Vuuren H.J."/>
            <person name="Jones S.J."/>
            <person name="Pretorius I.S."/>
            <person name="Schmidt S.A."/>
            <person name="Borneman A.R."/>
        </authorList>
    </citation>
    <scope>NUCLEOTIDE SEQUENCE [LARGE SCALE GENOMIC DNA]</scope>
    <source>
        <strain evidence="3">cv. Chardonnay</strain>
        <tissue evidence="2">Leaf</tissue>
    </source>
</reference>
<dbReference type="AlphaFoldDB" id="A0A438EFR5"/>
<feature type="compositionally biased region" description="Basic and acidic residues" evidence="1">
    <location>
        <begin position="105"/>
        <end position="121"/>
    </location>
</feature>
<name>A0A438EFR5_VITVI</name>